<keyword evidence="1" id="KW-0862">Zinc</keyword>
<accession>A0A060T519</accession>
<name>A0A060T519_BLAAD</name>
<dbReference type="PROSITE" id="PS50966">
    <property type="entry name" value="ZF_SWIM"/>
    <property type="match status" value="1"/>
</dbReference>
<reference evidence="3" key="2">
    <citation type="submission" date="2014-06" db="EMBL/GenBank/DDBJ databases">
        <title>The complete genome of Blastobotrys (Arxula) adeninivorans LS3 - a yeast of biotechnological interest.</title>
        <authorList>
            <person name="Kunze G."/>
            <person name="Gaillardin C."/>
            <person name="Czernicka M."/>
            <person name="Durrens P."/>
            <person name="Martin T."/>
            <person name="Boer E."/>
            <person name="Gabaldon T."/>
            <person name="Cruz J."/>
            <person name="Talla E."/>
            <person name="Marck C."/>
            <person name="Goffeau A."/>
            <person name="Barbe V."/>
            <person name="Baret P."/>
            <person name="Baronian K."/>
            <person name="Beier S."/>
            <person name="Bleykasten C."/>
            <person name="Bode R."/>
            <person name="Casaregola S."/>
            <person name="Despons L."/>
            <person name="Fairhead C."/>
            <person name="Giersberg M."/>
            <person name="Gierski P."/>
            <person name="Hahnel U."/>
            <person name="Hartmann A."/>
            <person name="Jankowska D."/>
            <person name="Jubin C."/>
            <person name="Jung P."/>
            <person name="Lafontaine I."/>
            <person name="Leh-Louis V."/>
            <person name="Lemaire M."/>
            <person name="Marcet-Houben M."/>
            <person name="Mascher M."/>
            <person name="Morel G."/>
            <person name="Richard G.-F."/>
            <person name="Riechen J."/>
            <person name="Sacerdot C."/>
            <person name="Sarkar A."/>
            <person name="Savel G."/>
            <person name="Schacherer J."/>
            <person name="Sherman D."/>
            <person name="Straub M.-L."/>
            <person name="Stein N."/>
            <person name="Thierry A."/>
            <person name="Trautwein-Schult A."/>
            <person name="Westhof E."/>
            <person name="Worch S."/>
            <person name="Dujon B."/>
            <person name="Souciet J.-L."/>
            <person name="Wincker P."/>
            <person name="Scholz U."/>
            <person name="Neuveglise N."/>
        </authorList>
    </citation>
    <scope>NUCLEOTIDE SEQUENCE</scope>
    <source>
        <strain evidence="3">LS3</strain>
    </source>
</reference>
<evidence type="ECO:0000259" key="2">
    <source>
        <dbReference type="PROSITE" id="PS50966"/>
    </source>
</evidence>
<dbReference type="AlphaFoldDB" id="A0A060T519"/>
<evidence type="ECO:0000256" key="1">
    <source>
        <dbReference type="PROSITE-ProRule" id="PRU00325"/>
    </source>
</evidence>
<keyword evidence="1" id="KW-0479">Metal-binding</keyword>
<feature type="domain" description="SWIM-type" evidence="2">
    <location>
        <begin position="58"/>
        <end position="101"/>
    </location>
</feature>
<keyword evidence="1" id="KW-0863">Zinc-finger</keyword>
<dbReference type="InterPro" id="IPR007527">
    <property type="entry name" value="Znf_SWIM"/>
</dbReference>
<dbReference type="EMBL" id="HG937692">
    <property type="protein sequence ID" value="CDP35919.1"/>
    <property type="molecule type" value="Genomic_DNA"/>
</dbReference>
<gene>
    <name evidence="3" type="ORF">GNLVRS02_ARAD1B00770g</name>
</gene>
<sequence length="122" mass="13381">MADRFELCKKAFDKVSEDPDKGLLVLNYLLPGDLVSGLNLAESGVVHPVLESTHQEAYLVDGQLVDVSCYICTCQLFVKHFYDDGMKTMCEHLVAAKVVSLGLVDPGSSRSVKDLSHIIPRS</sequence>
<organism evidence="3">
    <name type="scientific">Blastobotrys adeninivorans</name>
    <name type="common">Yeast</name>
    <name type="synonym">Arxula adeninivorans</name>
    <dbReference type="NCBI Taxonomy" id="409370"/>
    <lineage>
        <taxon>Eukaryota</taxon>
        <taxon>Fungi</taxon>
        <taxon>Dikarya</taxon>
        <taxon>Ascomycota</taxon>
        <taxon>Saccharomycotina</taxon>
        <taxon>Dipodascomycetes</taxon>
        <taxon>Dipodascales</taxon>
        <taxon>Trichomonascaceae</taxon>
        <taxon>Blastobotrys</taxon>
    </lineage>
</organism>
<evidence type="ECO:0000313" key="3">
    <source>
        <dbReference type="EMBL" id="CDP35919.1"/>
    </source>
</evidence>
<dbReference type="GO" id="GO:0008270">
    <property type="term" value="F:zinc ion binding"/>
    <property type="evidence" value="ECO:0007669"/>
    <property type="project" value="UniProtKB-KW"/>
</dbReference>
<protein>
    <submittedName>
        <fullName evidence="3">ARAD1B00770p</fullName>
    </submittedName>
</protein>
<proteinExistence type="predicted"/>
<reference evidence="3" key="1">
    <citation type="submission" date="2014-02" db="EMBL/GenBank/DDBJ databases">
        <authorList>
            <person name="Genoscope - CEA"/>
        </authorList>
    </citation>
    <scope>NUCLEOTIDE SEQUENCE</scope>
    <source>
        <strain evidence="3">LS3</strain>
    </source>
</reference>